<keyword evidence="9" id="KW-1185">Reference proteome</keyword>
<dbReference type="GO" id="GO:0005737">
    <property type="term" value="C:cytoplasm"/>
    <property type="evidence" value="ECO:0007669"/>
    <property type="project" value="UniProtKB-SubCell"/>
</dbReference>
<evidence type="ECO:0000256" key="1">
    <source>
        <dbReference type="ARBA" id="ARBA00000971"/>
    </source>
</evidence>
<dbReference type="PANTHER" id="PTHR10012">
    <property type="entry name" value="SERINE/THREONINE-PROTEIN PHOSPHATASE 2A REGULATORY SUBUNIT B"/>
    <property type="match status" value="1"/>
</dbReference>
<comment type="catalytic activity">
    <reaction evidence="1 7">
        <text>[protein]-peptidylproline (omega=180) = [protein]-peptidylproline (omega=0)</text>
        <dbReference type="Rhea" id="RHEA:16237"/>
        <dbReference type="Rhea" id="RHEA-COMP:10747"/>
        <dbReference type="Rhea" id="RHEA-COMP:10748"/>
        <dbReference type="ChEBI" id="CHEBI:83833"/>
        <dbReference type="ChEBI" id="CHEBI:83834"/>
        <dbReference type="EC" id="5.2.1.8"/>
    </reaction>
</comment>
<comment type="similarity">
    <text evidence="3 7">Belongs to the PTPA-type PPIase family.</text>
</comment>
<dbReference type="EMBL" id="KE647363">
    <property type="protein sequence ID" value="EQB59791.1"/>
    <property type="molecule type" value="Genomic_DNA"/>
</dbReference>
<dbReference type="Proteomes" id="UP000053780">
    <property type="component" value="Unassembled WGS sequence"/>
</dbReference>
<dbReference type="Pfam" id="PF03095">
    <property type="entry name" value="PTPA"/>
    <property type="match status" value="1"/>
</dbReference>
<evidence type="ECO:0000256" key="2">
    <source>
        <dbReference type="ARBA" id="ARBA00004496"/>
    </source>
</evidence>
<keyword evidence="6 7" id="KW-0413">Isomerase</keyword>
<sequence>MNKNFIETYAYEKIKNFIDTISKSLKIEKQHINSKYMKELDTIKKIIINTPLSDEKGRFANPNLKIVFLQIKHDNKYFINSWGNFKRLDYGTGHELNYLCYCYQKNFEKDLEINEVCNLLIEYFKIIKMFINKFNIEPAGSKGMWTLDSYQLLPYVIGSAQASSQIDEWFQEILDRNNSILYGRLFHRKWNDIYKDMFKMYDKEVLSRHVVTKSFIFSDCLKE</sequence>
<gene>
    <name evidence="8" type="ORF">NAPIS_ORF02619</name>
</gene>
<protein>
    <recommendedName>
        <fullName evidence="7">Serine/threonine-protein phosphatase 2A activator</fullName>
        <ecNumber evidence="7">5.2.1.8</ecNumber>
    </recommendedName>
    <alternativeName>
        <fullName evidence="7">Phosphotyrosyl phosphatase activator</fullName>
    </alternativeName>
</protein>
<dbReference type="VEuPathDB" id="MicrosporidiaDB:NAPIS_ORF02619"/>
<dbReference type="EC" id="5.2.1.8" evidence="7"/>
<accession>T0M8M7</accession>
<comment type="function">
    <text evidence="7">PPIases accelerate the folding of proteins. It catalyzes the cis-trans isomerization of proline imidic peptide bonds in oligopeptides.</text>
</comment>
<evidence type="ECO:0000256" key="6">
    <source>
        <dbReference type="ARBA" id="ARBA00023235"/>
    </source>
</evidence>
<dbReference type="OrthoDB" id="16120at2759"/>
<dbReference type="GO" id="GO:0000159">
    <property type="term" value="C:protein phosphatase type 2A complex"/>
    <property type="evidence" value="ECO:0007669"/>
    <property type="project" value="TreeGrafter"/>
</dbReference>
<dbReference type="InterPro" id="IPR004327">
    <property type="entry name" value="Phstyr_phstse_ac"/>
</dbReference>
<evidence type="ECO:0000313" key="9">
    <source>
        <dbReference type="Proteomes" id="UP000053780"/>
    </source>
</evidence>
<dbReference type="SUPFAM" id="SSF140984">
    <property type="entry name" value="PTPA-like"/>
    <property type="match status" value="1"/>
</dbReference>
<dbReference type="GO" id="GO:0007052">
    <property type="term" value="P:mitotic spindle organization"/>
    <property type="evidence" value="ECO:0007669"/>
    <property type="project" value="TreeGrafter"/>
</dbReference>
<keyword evidence="5 7" id="KW-0697">Rotamase</keyword>
<comment type="subcellular location">
    <subcellularLocation>
        <location evidence="2 7">Cytoplasm</location>
    </subcellularLocation>
</comment>
<evidence type="ECO:0000256" key="4">
    <source>
        <dbReference type="ARBA" id="ARBA00022490"/>
    </source>
</evidence>
<dbReference type="InterPro" id="IPR043170">
    <property type="entry name" value="PTPA_C_lid"/>
</dbReference>
<keyword evidence="4 7" id="KW-0963">Cytoplasm</keyword>
<dbReference type="PANTHER" id="PTHR10012:SF0">
    <property type="entry name" value="SERINE_THREONINE-PROTEIN PHOSPHATASE 2A ACTIVATOR"/>
    <property type="match status" value="1"/>
</dbReference>
<evidence type="ECO:0000256" key="7">
    <source>
        <dbReference type="RuleBase" id="RU361210"/>
    </source>
</evidence>
<dbReference type="Gene3D" id="1.20.120.1150">
    <property type="match status" value="1"/>
</dbReference>
<reference evidence="8 9" key="1">
    <citation type="journal article" date="2013" name="BMC Genomics">
        <title>Genome sequencing and comparative genomics of honey bee microsporidia, Nosema apis reveal novel insights into host-parasite interactions.</title>
        <authorList>
            <person name="Chen Yp."/>
            <person name="Pettis J.S."/>
            <person name="Zhao Y."/>
            <person name="Liu X."/>
            <person name="Tallon L.J."/>
            <person name="Sadzewicz L.D."/>
            <person name="Li R."/>
            <person name="Zheng H."/>
            <person name="Huang S."/>
            <person name="Zhang X."/>
            <person name="Hamilton M.C."/>
            <person name="Pernal S.F."/>
            <person name="Melathopoulos A.P."/>
            <person name="Yan X."/>
            <person name="Evans J.D."/>
        </authorList>
    </citation>
    <scope>NUCLEOTIDE SEQUENCE [LARGE SCALE GENOMIC DNA]</scope>
    <source>
        <strain evidence="8 9">BRL 01</strain>
    </source>
</reference>
<evidence type="ECO:0000256" key="3">
    <source>
        <dbReference type="ARBA" id="ARBA00011019"/>
    </source>
</evidence>
<dbReference type="InterPro" id="IPR037218">
    <property type="entry name" value="PTPA_sf"/>
</dbReference>
<proteinExistence type="inferred from homology"/>
<dbReference type="GO" id="GO:0003755">
    <property type="term" value="F:peptidyl-prolyl cis-trans isomerase activity"/>
    <property type="evidence" value="ECO:0007669"/>
    <property type="project" value="UniProtKB-KW"/>
</dbReference>
<dbReference type="AlphaFoldDB" id="T0M8M7"/>
<evidence type="ECO:0000313" key="8">
    <source>
        <dbReference type="EMBL" id="EQB59791.1"/>
    </source>
</evidence>
<evidence type="ECO:0000256" key="5">
    <source>
        <dbReference type="ARBA" id="ARBA00023110"/>
    </source>
</evidence>
<name>T0M8M7_9MICR</name>
<dbReference type="GO" id="GO:0008160">
    <property type="term" value="F:protein tyrosine phosphatase activator activity"/>
    <property type="evidence" value="ECO:0007669"/>
    <property type="project" value="TreeGrafter"/>
</dbReference>
<organism evidence="8 9">
    <name type="scientific">Vairimorpha apis BRL 01</name>
    <dbReference type="NCBI Taxonomy" id="1037528"/>
    <lineage>
        <taxon>Eukaryota</taxon>
        <taxon>Fungi</taxon>
        <taxon>Fungi incertae sedis</taxon>
        <taxon>Microsporidia</taxon>
        <taxon>Nosematidae</taxon>
        <taxon>Vairimorpha</taxon>
    </lineage>
</organism>
<dbReference type="HOGENOM" id="CLU_030733_4_0_1"/>
<dbReference type="GO" id="GO:0005634">
    <property type="term" value="C:nucleus"/>
    <property type="evidence" value="ECO:0007669"/>
    <property type="project" value="TreeGrafter"/>
</dbReference>